<dbReference type="Gene3D" id="1.10.357.10">
    <property type="entry name" value="Tetracycline Repressor, domain 2"/>
    <property type="match status" value="1"/>
</dbReference>
<evidence type="ECO:0000256" key="1">
    <source>
        <dbReference type="ARBA" id="ARBA00023015"/>
    </source>
</evidence>
<dbReference type="HOGENOM" id="CLU_1229255_0_0_12"/>
<name>E1R3X8_SEDSS</name>
<keyword evidence="1" id="KW-0805">Transcription regulation</keyword>
<dbReference type="GO" id="GO:0003700">
    <property type="term" value="F:DNA-binding transcription factor activity"/>
    <property type="evidence" value="ECO:0007669"/>
    <property type="project" value="TreeGrafter"/>
</dbReference>
<proteinExistence type="predicted"/>
<dbReference type="Proteomes" id="UP000002318">
    <property type="component" value="Chromosome"/>
</dbReference>
<dbReference type="PROSITE" id="PS50977">
    <property type="entry name" value="HTH_TETR_2"/>
    <property type="match status" value="1"/>
</dbReference>
<dbReference type="InterPro" id="IPR001647">
    <property type="entry name" value="HTH_TetR"/>
</dbReference>
<dbReference type="AlphaFoldDB" id="E1R3X8"/>
<dbReference type="PANTHER" id="PTHR30055">
    <property type="entry name" value="HTH-TYPE TRANSCRIPTIONAL REGULATOR RUTR"/>
    <property type="match status" value="1"/>
</dbReference>
<evidence type="ECO:0000313" key="6">
    <source>
        <dbReference type="EMBL" id="ADK82099.1"/>
    </source>
</evidence>
<dbReference type="EMBL" id="CP002116">
    <property type="protein sequence ID" value="ADK82099.1"/>
    <property type="molecule type" value="Genomic_DNA"/>
</dbReference>
<dbReference type="InterPro" id="IPR009057">
    <property type="entry name" value="Homeodomain-like_sf"/>
</dbReference>
<gene>
    <name evidence="6" type="ordered locus">Spirs_2997</name>
</gene>
<dbReference type="GO" id="GO:0000976">
    <property type="term" value="F:transcription cis-regulatory region binding"/>
    <property type="evidence" value="ECO:0007669"/>
    <property type="project" value="TreeGrafter"/>
</dbReference>
<dbReference type="RefSeq" id="WP_013255558.1">
    <property type="nucleotide sequence ID" value="NC_014364.1"/>
</dbReference>
<keyword evidence="7" id="KW-1185">Reference proteome</keyword>
<evidence type="ECO:0000313" key="7">
    <source>
        <dbReference type="Proteomes" id="UP000002318"/>
    </source>
</evidence>
<dbReference type="InterPro" id="IPR050109">
    <property type="entry name" value="HTH-type_TetR-like_transc_reg"/>
</dbReference>
<evidence type="ECO:0000256" key="3">
    <source>
        <dbReference type="ARBA" id="ARBA00023163"/>
    </source>
</evidence>
<sequence>MEEVSRVEQRKRATRDRILKICEELFILENDYDNVTMREIARRAKVSVGALYLHFKTKEDILATLIARFTTKQREDLEASVPPNGNGAQQLDKLLNFFDQLCSNPRFVLYSQLPLLHLRNGHAIANAIRQTIIDDMTSFVDFVTEIFREGKADGSLNFDVDPHLAAVTLVDASLSLMLGITMRRTFGSLLAFPSGEYNVGSIFSVFRTFLSKAIFHSHHKSTETG</sequence>
<dbReference type="Pfam" id="PF00440">
    <property type="entry name" value="TetR_N"/>
    <property type="match status" value="1"/>
</dbReference>
<dbReference type="SUPFAM" id="SSF46689">
    <property type="entry name" value="Homeodomain-like"/>
    <property type="match status" value="1"/>
</dbReference>
<organism evidence="6 7">
    <name type="scientific">Sediminispirochaeta smaragdinae (strain DSM 11293 / JCM 15392 / SEBR 4228)</name>
    <name type="common">Spirochaeta smaragdinae</name>
    <dbReference type="NCBI Taxonomy" id="573413"/>
    <lineage>
        <taxon>Bacteria</taxon>
        <taxon>Pseudomonadati</taxon>
        <taxon>Spirochaetota</taxon>
        <taxon>Spirochaetia</taxon>
        <taxon>Spirochaetales</taxon>
        <taxon>Spirochaetaceae</taxon>
        <taxon>Sediminispirochaeta</taxon>
    </lineage>
</organism>
<accession>E1R3X8</accession>
<dbReference type="STRING" id="573413.Spirs_2997"/>
<protein>
    <submittedName>
        <fullName evidence="6">Transcriptional regulator, TetR family</fullName>
    </submittedName>
</protein>
<evidence type="ECO:0000259" key="5">
    <source>
        <dbReference type="PROSITE" id="PS50977"/>
    </source>
</evidence>
<dbReference type="KEGG" id="ssm:Spirs_2997"/>
<evidence type="ECO:0000256" key="4">
    <source>
        <dbReference type="PROSITE-ProRule" id="PRU00335"/>
    </source>
</evidence>
<keyword evidence="3" id="KW-0804">Transcription</keyword>
<dbReference type="PANTHER" id="PTHR30055:SF234">
    <property type="entry name" value="HTH-TYPE TRANSCRIPTIONAL REGULATOR BETI"/>
    <property type="match status" value="1"/>
</dbReference>
<feature type="DNA-binding region" description="H-T-H motif" evidence="4">
    <location>
        <begin position="36"/>
        <end position="55"/>
    </location>
</feature>
<reference evidence="6 7" key="1">
    <citation type="journal article" date="2010" name="Stand. Genomic Sci.">
        <title>Complete genome sequence of Spirochaeta smaragdinae type strain (SEBR 4228).</title>
        <authorList>
            <person name="Mavromatis K."/>
            <person name="Yasawong M."/>
            <person name="Chertkov O."/>
            <person name="Lapidus A."/>
            <person name="Lucas S."/>
            <person name="Nolan M."/>
            <person name="Del Rio T.G."/>
            <person name="Tice H."/>
            <person name="Cheng J.F."/>
            <person name="Pitluck S."/>
            <person name="Liolios K."/>
            <person name="Ivanova N."/>
            <person name="Tapia R."/>
            <person name="Han C."/>
            <person name="Bruce D."/>
            <person name="Goodwin L."/>
            <person name="Pati A."/>
            <person name="Chen A."/>
            <person name="Palaniappan K."/>
            <person name="Land M."/>
            <person name="Hauser L."/>
            <person name="Chang Y.J."/>
            <person name="Jeffries C.D."/>
            <person name="Detter J.C."/>
            <person name="Rohde M."/>
            <person name="Brambilla E."/>
            <person name="Spring S."/>
            <person name="Goker M."/>
            <person name="Sikorski J."/>
            <person name="Woyke T."/>
            <person name="Bristow J."/>
            <person name="Eisen J.A."/>
            <person name="Markowitz V."/>
            <person name="Hugenholtz P."/>
            <person name="Klenk H.P."/>
            <person name="Kyrpides N.C."/>
        </authorList>
    </citation>
    <scope>NUCLEOTIDE SEQUENCE [LARGE SCALE GENOMIC DNA]</scope>
    <source>
        <strain evidence="7">DSM 11293 / JCM 15392 / SEBR 4228</strain>
    </source>
</reference>
<dbReference type="InterPro" id="IPR036271">
    <property type="entry name" value="Tet_transcr_reg_TetR-rel_C_sf"/>
</dbReference>
<dbReference type="SUPFAM" id="SSF48498">
    <property type="entry name" value="Tetracyclin repressor-like, C-terminal domain"/>
    <property type="match status" value="1"/>
</dbReference>
<evidence type="ECO:0000256" key="2">
    <source>
        <dbReference type="ARBA" id="ARBA00023125"/>
    </source>
</evidence>
<feature type="domain" description="HTH tetR-type" evidence="5">
    <location>
        <begin position="12"/>
        <end position="73"/>
    </location>
</feature>
<dbReference type="eggNOG" id="COG1309">
    <property type="taxonomic scope" value="Bacteria"/>
</dbReference>
<keyword evidence="2 4" id="KW-0238">DNA-binding</keyword>